<dbReference type="RefSeq" id="XP_019639885.1">
    <property type="nucleotide sequence ID" value="XM_019784326.1"/>
</dbReference>
<keyword evidence="7 10" id="KW-1015">Disulfide bond</keyword>
<dbReference type="InterPro" id="IPR005428">
    <property type="entry name" value="CD36/SCARB1/SNMP1"/>
</dbReference>
<dbReference type="InterPro" id="IPR002159">
    <property type="entry name" value="CD36_fam"/>
</dbReference>
<comment type="subcellular location">
    <subcellularLocation>
        <location evidence="1">Cell membrane</location>
        <topology evidence="1">Multi-pass membrane protein</topology>
    </subcellularLocation>
</comment>
<dbReference type="PRINTS" id="PR01610">
    <property type="entry name" value="CD36ANTIGEN"/>
</dbReference>
<feature type="transmembrane region" description="Helical" evidence="11">
    <location>
        <begin position="57"/>
        <end position="81"/>
    </location>
</feature>
<keyword evidence="12" id="KW-1185">Reference proteome</keyword>
<reference evidence="13" key="1">
    <citation type="submission" date="2025-08" db="UniProtKB">
        <authorList>
            <consortium name="RefSeq"/>
        </authorList>
    </citation>
    <scope>IDENTIFICATION</scope>
    <source>
        <tissue evidence="13">Gonad</tissue>
    </source>
</reference>
<accession>A0A6P4ZF86</accession>
<organism evidence="12 13">
    <name type="scientific">Branchiostoma belcheri</name>
    <name type="common">Amphioxus</name>
    <dbReference type="NCBI Taxonomy" id="7741"/>
    <lineage>
        <taxon>Eukaryota</taxon>
        <taxon>Metazoa</taxon>
        <taxon>Chordata</taxon>
        <taxon>Cephalochordata</taxon>
        <taxon>Leptocardii</taxon>
        <taxon>Amphioxiformes</taxon>
        <taxon>Branchiostomatidae</taxon>
        <taxon>Branchiostoma</taxon>
    </lineage>
</organism>
<evidence type="ECO:0000256" key="7">
    <source>
        <dbReference type="ARBA" id="ARBA00023157"/>
    </source>
</evidence>
<evidence type="ECO:0000313" key="12">
    <source>
        <dbReference type="Proteomes" id="UP000515135"/>
    </source>
</evidence>
<evidence type="ECO:0000256" key="6">
    <source>
        <dbReference type="ARBA" id="ARBA00023136"/>
    </source>
</evidence>
<gene>
    <name evidence="13" type="primary">LOC109481735</name>
</gene>
<keyword evidence="6 11" id="KW-0472">Membrane</keyword>
<dbReference type="GO" id="GO:0005044">
    <property type="term" value="F:scavenger receptor activity"/>
    <property type="evidence" value="ECO:0007669"/>
    <property type="project" value="TreeGrafter"/>
</dbReference>
<evidence type="ECO:0000256" key="10">
    <source>
        <dbReference type="PIRSR" id="PIRSR605428-52"/>
    </source>
</evidence>
<evidence type="ECO:0000256" key="8">
    <source>
        <dbReference type="ARBA" id="ARBA00023170"/>
    </source>
</evidence>
<keyword evidence="4 11" id="KW-0812">Transmembrane</keyword>
<keyword evidence="5 11" id="KW-1133">Transmembrane helix</keyword>
<evidence type="ECO:0000256" key="1">
    <source>
        <dbReference type="ARBA" id="ARBA00004651"/>
    </source>
</evidence>
<protein>
    <submittedName>
        <fullName evidence="13">Scavenger receptor class B member 1-like</fullName>
    </submittedName>
</protein>
<evidence type="ECO:0000256" key="9">
    <source>
        <dbReference type="ARBA" id="ARBA00023180"/>
    </source>
</evidence>
<feature type="transmembrane region" description="Helical" evidence="11">
    <location>
        <begin position="484"/>
        <end position="504"/>
    </location>
</feature>
<sequence>MLNRKSSIYDQVHFALIRKKRIKPLRQARMEQPITRWWTGVRLQCSPMARSARCAGIVGVTCLLIGTLGLCLYNTLLYTFVTKMMVLQEGSFIYNFWKDIPIPIYMQFYLFDILNVDEVMKGGKPAVQQRGPYTYREYRNKSSLQFHEDDTVSYLNVKRYEFVPEMSVGSENDTLTTLNIPAMAISWWLKSQRAGIKDAASLALLLAGEPLFFRRSVSGLIWGYPEPLLAAAHRFAPALIRDDKFGLFLNQKTNSTDGVYTVFTGRTDPAKFADIYQWNGMTKLPYWKPPCGRVNGTEGIMFPPIEDTEKRLYIFVSDLCRSAYLTYEGARAVGGVPVYRYTLPPEELRSGRSDPDTACYCGDTCLPDGLIDVRNCHLDAPVVLSLPHFYLGNESLSRGVTGLEPNKMEHQIFLDVEPSTGVALAAARRTQINIIVSPVTHMRETEKVREVVLPIVWINESAAVGPDFTQYFWDQVVLKERAGLGGLVAMAAAGGALVLLVSLWSCSKRKDAAEHGVRPRIIQATKTGEEATPLLQSEGRT</sequence>
<evidence type="ECO:0000256" key="5">
    <source>
        <dbReference type="ARBA" id="ARBA00022989"/>
    </source>
</evidence>
<feature type="disulfide bond" evidence="10">
    <location>
        <begin position="291"/>
        <end position="359"/>
    </location>
</feature>
<dbReference type="GO" id="GO:0005737">
    <property type="term" value="C:cytoplasm"/>
    <property type="evidence" value="ECO:0007669"/>
    <property type="project" value="TreeGrafter"/>
</dbReference>
<comment type="similarity">
    <text evidence="2">Belongs to the CD36 family.</text>
</comment>
<dbReference type="OrthoDB" id="18585at2759"/>
<keyword evidence="3" id="KW-1003">Cell membrane</keyword>
<proteinExistence type="inferred from homology"/>
<dbReference type="Pfam" id="PF01130">
    <property type="entry name" value="CD36"/>
    <property type="match status" value="1"/>
</dbReference>
<dbReference type="GO" id="GO:0005886">
    <property type="term" value="C:plasma membrane"/>
    <property type="evidence" value="ECO:0007669"/>
    <property type="project" value="UniProtKB-SubCell"/>
</dbReference>
<evidence type="ECO:0000256" key="4">
    <source>
        <dbReference type="ARBA" id="ARBA00022692"/>
    </source>
</evidence>
<evidence type="ECO:0000256" key="2">
    <source>
        <dbReference type="ARBA" id="ARBA00010532"/>
    </source>
</evidence>
<dbReference type="PRINTS" id="PR01609">
    <property type="entry name" value="CD36FAMILY"/>
</dbReference>
<dbReference type="PANTHER" id="PTHR11923:SF51">
    <property type="entry name" value="LYSOSOME MEMBRANE PROTEIN 2"/>
    <property type="match status" value="1"/>
</dbReference>
<feature type="disulfide bond" evidence="10">
    <location>
        <begin position="361"/>
        <end position="365"/>
    </location>
</feature>
<keyword evidence="8" id="KW-0675">Receptor</keyword>
<name>A0A6P4ZF86_BRABE</name>
<feature type="disulfide bond" evidence="10">
    <location>
        <begin position="320"/>
        <end position="376"/>
    </location>
</feature>
<dbReference type="Proteomes" id="UP000515135">
    <property type="component" value="Unplaced"/>
</dbReference>
<dbReference type="PANTHER" id="PTHR11923">
    <property type="entry name" value="SCAVENGER RECEPTOR CLASS B TYPE-1 SR-B1"/>
    <property type="match status" value="1"/>
</dbReference>
<keyword evidence="9" id="KW-0325">Glycoprotein</keyword>
<dbReference type="GeneID" id="109481735"/>
<evidence type="ECO:0000256" key="3">
    <source>
        <dbReference type="ARBA" id="ARBA00022475"/>
    </source>
</evidence>
<dbReference type="KEGG" id="bbel:109481735"/>
<dbReference type="AlphaFoldDB" id="A0A6P4ZF86"/>
<evidence type="ECO:0000313" key="13">
    <source>
        <dbReference type="RefSeq" id="XP_019639885.1"/>
    </source>
</evidence>
<evidence type="ECO:0000256" key="11">
    <source>
        <dbReference type="SAM" id="Phobius"/>
    </source>
</evidence>